<dbReference type="SUPFAM" id="SSF57938">
    <property type="entry name" value="DnaJ/Hsp40 cysteine-rich domain"/>
    <property type="match status" value="1"/>
</dbReference>
<sequence length="75" mass="8087">MDPWQLKVQYMVLEAQRRGIEEQMKVLAEINCGQCGGTGQIMTNTEGSTTVGVSSSTCKICEGTGKGIGSLFRGW</sequence>
<reference evidence="1" key="1">
    <citation type="journal article" date="2015" name="Nature">
        <title>Complex archaea that bridge the gap between prokaryotes and eukaryotes.</title>
        <authorList>
            <person name="Spang A."/>
            <person name="Saw J.H."/>
            <person name="Jorgensen S.L."/>
            <person name="Zaremba-Niedzwiedzka K."/>
            <person name="Martijn J."/>
            <person name="Lind A.E."/>
            <person name="van Eijk R."/>
            <person name="Schleper C."/>
            <person name="Guy L."/>
            <person name="Ettema T.J."/>
        </authorList>
    </citation>
    <scope>NUCLEOTIDE SEQUENCE</scope>
</reference>
<organism evidence="1">
    <name type="scientific">marine sediment metagenome</name>
    <dbReference type="NCBI Taxonomy" id="412755"/>
    <lineage>
        <taxon>unclassified sequences</taxon>
        <taxon>metagenomes</taxon>
        <taxon>ecological metagenomes</taxon>
    </lineage>
</organism>
<comment type="caution">
    <text evidence="1">The sequence shown here is derived from an EMBL/GenBank/DDBJ whole genome shotgun (WGS) entry which is preliminary data.</text>
</comment>
<gene>
    <name evidence="1" type="ORF">LCGC14_2646580</name>
</gene>
<protein>
    <recommendedName>
        <fullName evidence="2">CR-type domain-containing protein</fullName>
    </recommendedName>
</protein>
<evidence type="ECO:0008006" key="2">
    <source>
        <dbReference type="Google" id="ProtNLM"/>
    </source>
</evidence>
<evidence type="ECO:0000313" key="1">
    <source>
        <dbReference type="EMBL" id="KKK98059.1"/>
    </source>
</evidence>
<dbReference type="InterPro" id="IPR036410">
    <property type="entry name" value="HSP_DnaJ_Cys-rich_dom_sf"/>
</dbReference>
<dbReference type="AlphaFoldDB" id="A0A0F9C6H8"/>
<proteinExistence type="predicted"/>
<name>A0A0F9C6H8_9ZZZZ</name>
<accession>A0A0F9C6H8</accession>
<dbReference type="EMBL" id="LAZR01045780">
    <property type="protein sequence ID" value="KKK98059.1"/>
    <property type="molecule type" value="Genomic_DNA"/>
</dbReference>